<keyword evidence="15" id="KW-1185">Reference proteome</keyword>
<evidence type="ECO:0000256" key="5">
    <source>
        <dbReference type="ARBA" id="ARBA00022490"/>
    </source>
</evidence>
<dbReference type="Gene3D" id="1.20.5.190">
    <property type="match status" value="1"/>
</dbReference>
<evidence type="ECO:0000256" key="7">
    <source>
        <dbReference type="ARBA" id="ARBA00023069"/>
    </source>
</evidence>
<evidence type="ECO:0000256" key="13">
    <source>
        <dbReference type="SAM" id="MobiDB-lite"/>
    </source>
</evidence>
<evidence type="ECO:0000256" key="9">
    <source>
        <dbReference type="ARBA" id="ARBA00023273"/>
    </source>
</evidence>
<proteinExistence type="inferred from homology"/>
<organism evidence="14 15">
    <name type="scientific">Amphibalanus amphitrite</name>
    <name type="common">Striped barnacle</name>
    <name type="synonym">Balanus amphitrite</name>
    <dbReference type="NCBI Taxonomy" id="1232801"/>
    <lineage>
        <taxon>Eukaryota</taxon>
        <taxon>Metazoa</taxon>
        <taxon>Ecdysozoa</taxon>
        <taxon>Arthropoda</taxon>
        <taxon>Crustacea</taxon>
        <taxon>Multicrustacea</taxon>
        <taxon>Cirripedia</taxon>
        <taxon>Thoracica</taxon>
        <taxon>Thoracicalcarea</taxon>
        <taxon>Balanomorpha</taxon>
        <taxon>Balanoidea</taxon>
        <taxon>Balanidae</taxon>
        <taxon>Amphibalaninae</taxon>
        <taxon>Amphibalanus</taxon>
    </lineage>
</organism>
<keyword evidence="7" id="KW-0969">Cilium</keyword>
<feature type="region of interest" description="Disordered" evidence="13">
    <location>
        <begin position="178"/>
        <end position="211"/>
    </location>
</feature>
<keyword evidence="8" id="KW-0206">Cytoskeleton</keyword>
<evidence type="ECO:0000313" key="15">
    <source>
        <dbReference type="Proteomes" id="UP000440578"/>
    </source>
</evidence>
<evidence type="ECO:0000256" key="12">
    <source>
        <dbReference type="SAM" id="Coils"/>
    </source>
</evidence>
<evidence type="ECO:0000313" key="14">
    <source>
        <dbReference type="EMBL" id="KAF0290280.1"/>
    </source>
</evidence>
<dbReference type="PROSITE" id="PS50096">
    <property type="entry name" value="IQ"/>
    <property type="match status" value="1"/>
</dbReference>
<keyword evidence="5" id="KW-0963">Cytoplasm</keyword>
<comment type="similarity">
    <text evidence="3">Belongs to the DRC10 family.</text>
</comment>
<reference evidence="14 15" key="1">
    <citation type="submission" date="2019-07" db="EMBL/GenBank/DDBJ databases">
        <title>Draft genome assembly of a fouling barnacle, Amphibalanus amphitrite (Darwin, 1854): The first reference genome for Thecostraca.</title>
        <authorList>
            <person name="Kim W."/>
        </authorList>
    </citation>
    <scope>NUCLEOTIDE SEQUENCE [LARGE SCALE GENOMIC DNA]</scope>
    <source>
        <strain evidence="14">SNU_AA5</strain>
        <tissue evidence="14">Soma without cirri and trophi</tissue>
    </source>
</reference>
<feature type="compositionally biased region" description="Polar residues" evidence="13">
    <location>
        <begin position="1"/>
        <end position="34"/>
    </location>
</feature>
<dbReference type="Pfam" id="PF00612">
    <property type="entry name" value="IQ"/>
    <property type="match status" value="1"/>
</dbReference>
<keyword evidence="12" id="KW-0175">Coiled coil</keyword>
<gene>
    <name evidence="14" type="primary">IQCD</name>
    <name evidence="14" type="ORF">FJT64_011494</name>
</gene>
<keyword evidence="6" id="KW-0282">Flagellum</keyword>
<evidence type="ECO:0000256" key="3">
    <source>
        <dbReference type="ARBA" id="ARBA00009071"/>
    </source>
</evidence>
<comment type="subcellular location">
    <subcellularLocation>
        <location evidence="2">Cytoplasm</location>
        <location evidence="2">Cytoskeleton</location>
        <location evidence="2">Flagellum axoneme</location>
    </subcellularLocation>
</comment>
<evidence type="ECO:0000256" key="4">
    <source>
        <dbReference type="ARBA" id="ARBA00021752"/>
    </source>
</evidence>
<protein>
    <recommendedName>
        <fullName evidence="4">Dynein regulatory complex protein 10</fullName>
    </recommendedName>
    <alternativeName>
        <fullName evidence="10">IQ domain-containing protein D</fullName>
    </alternativeName>
</protein>
<evidence type="ECO:0000256" key="10">
    <source>
        <dbReference type="ARBA" id="ARBA00032180"/>
    </source>
</evidence>
<evidence type="ECO:0000256" key="11">
    <source>
        <dbReference type="ARBA" id="ARBA00046836"/>
    </source>
</evidence>
<evidence type="ECO:0000256" key="1">
    <source>
        <dbReference type="ARBA" id="ARBA00003029"/>
    </source>
</evidence>
<dbReference type="InterPro" id="IPR000048">
    <property type="entry name" value="IQ_motif_EF-hand-BS"/>
</dbReference>
<name>A0A6A4VG63_AMPAM</name>
<dbReference type="AlphaFoldDB" id="A0A6A4VG63"/>
<evidence type="ECO:0000256" key="6">
    <source>
        <dbReference type="ARBA" id="ARBA00022846"/>
    </source>
</evidence>
<keyword evidence="9" id="KW-0966">Cell projection</keyword>
<comment type="caution">
    <text evidence="14">The sequence shown here is derived from an EMBL/GenBank/DDBJ whole genome shotgun (WGS) entry which is preliminary data.</text>
</comment>
<dbReference type="SMART" id="SM00015">
    <property type="entry name" value="IQ"/>
    <property type="match status" value="1"/>
</dbReference>
<evidence type="ECO:0000256" key="2">
    <source>
        <dbReference type="ARBA" id="ARBA00004611"/>
    </source>
</evidence>
<sequence length="211" mass="24104">MTTGESRTPSSTNWRATSPASSASPLRTSPTSSLRPRETSQQRVRPTRWNVSDSRSSTKRTWPDCRSCASVTERPRPRSKNGSTKLSLSWKTGLQKYDAEMMEKTEEIECLQAEFEKETAEREEYDAKVEAIRDRYDSIILKRERREEQRIFEEQLAIKKAAAALYIQAFWRGYRVRKRLKKGKKGKGKKGKKGGGKKGGKSPKGKKGKKK</sequence>
<feature type="compositionally biased region" description="Polar residues" evidence="13">
    <location>
        <begin position="41"/>
        <end position="55"/>
    </location>
</feature>
<dbReference type="InterPro" id="IPR042815">
    <property type="entry name" value="DRC10"/>
</dbReference>
<comment type="subunit">
    <text evidence="11">Component of the nexin-dynein regulatory complex (N-DRC). Interacts with CFAP52.</text>
</comment>
<comment type="function">
    <text evidence="1">Component of the nexin-dynein regulatory complex (N-DRC), a key regulator of ciliary/flagellar motility which maintains the alignment and integrity of the distal axoneme and regulates microtubule sliding in motile axonemes.</text>
</comment>
<dbReference type="PANTHER" id="PTHR31598:SF1">
    <property type="entry name" value="DYNEIN REGULATORY COMPLEX PROTEIN 10"/>
    <property type="match status" value="1"/>
</dbReference>
<dbReference type="OrthoDB" id="536093at2759"/>
<evidence type="ECO:0000256" key="8">
    <source>
        <dbReference type="ARBA" id="ARBA00023212"/>
    </source>
</evidence>
<dbReference type="EMBL" id="VIIS01001967">
    <property type="protein sequence ID" value="KAF0290280.1"/>
    <property type="molecule type" value="Genomic_DNA"/>
</dbReference>
<dbReference type="Proteomes" id="UP000440578">
    <property type="component" value="Unassembled WGS sequence"/>
</dbReference>
<dbReference type="PANTHER" id="PTHR31598">
    <property type="entry name" value="IQ DOMAIN-CONTAINING PROTEIN D"/>
    <property type="match status" value="1"/>
</dbReference>
<feature type="coiled-coil region" evidence="12">
    <location>
        <begin position="94"/>
        <end position="135"/>
    </location>
</feature>
<feature type="region of interest" description="Disordered" evidence="13">
    <location>
        <begin position="1"/>
        <end position="87"/>
    </location>
</feature>
<accession>A0A6A4VG63</accession>